<dbReference type="EMBL" id="FOEE01000003">
    <property type="protein sequence ID" value="SEO72312.1"/>
    <property type="molecule type" value="Genomic_DNA"/>
</dbReference>
<dbReference type="SUPFAM" id="SSF52172">
    <property type="entry name" value="CheY-like"/>
    <property type="match status" value="1"/>
</dbReference>
<evidence type="ECO:0000256" key="1">
    <source>
        <dbReference type="SAM" id="MobiDB-lite"/>
    </source>
</evidence>
<keyword evidence="4" id="KW-1185">Reference proteome</keyword>
<dbReference type="GO" id="GO:0003723">
    <property type="term" value="F:RNA binding"/>
    <property type="evidence" value="ECO:0007669"/>
    <property type="project" value="InterPro"/>
</dbReference>
<dbReference type="PROSITE" id="PS50921">
    <property type="entry name" value="ANTAR"/>
    <property type="match status" value="1"/>
</dbReference>
<sequence length="225" mass="22766">MSSSPEHADRDPGCPDALRAGPVPPVMVVRSALGWSVVAPGTTADVGDVLEGLSLADLLAEALGAASEPDRTARRAARGPVPAEADPDADPRDARLAALERTVAQLEHALAARVTTERAIGVLAERHRTTPRSAFELLRGEARSTGRPVHELARAVLAPLEECPAVPVTTAACPAGGAPSPPGAPAATLPAVPTAAAPLPPAPRAPGGRRTRTRPGAVVAGDGRS</sequence>
<organism evidence="3 4">
    <name type="scientific">Trujillonella endophytica</name>
    <dbReference type="NCBI Taxonomy" id="673521"/>
    <lineage>
        <taxon>Bacteria</taxon>
        <taxon>Bacillati</taxon>
        <taxon>Actinomycetota</taxon>
        <taxon>Actinomycetes</taxon>
        <taxon>Geodermatophilales</taxon>
        <taxon>Geodermatophilaceae</taxon>
        <taxon>Trujillonella</taxon>
    </lineage>
</organism>
<dbReference type="STRING" id="673521.SAMN05660991_01473"/>
<evidence type="ECO:0000259" key="2">
    <source>
        <dbReference type="PROSITE" id="PS50921"/>
    </source>
</evidence>
<feature type="compositionally biased region" description="Low complexity" evidence="1">
    <location>
        <begin position="214"/>
        <end position="225"/>
    </location>
</feature>
<feature type="region of interest" description="Disordered" evidence="1">
    <location>
        <begin position="66"/>
        <end position="91"/>
    </location>
</feature>
<evidence type="ECO:0000313" key="4">
    <source>
        <dbReference type="Proteomes" id="UP000198960"/>
    </source>
</evidence>
<dbReference type="Gene3D" id="1.10.10.10">
    <property type="entry name" value="Winged helix-like DNA-binding domain superfamily/Winged helix DNA-binding domain"/>
    <property type="match status" value="1"/>
</dbReference>
<feature type="compositionally biased region" description="Low complexity" evidence="1">
    <location>
        <begin position="185"/>
        <end position="197"/>
    </location>
</feature>
<gene>
    <name evidence="3" type="ORF">SAMN05660991_01473</name>
</gene>
<feature type="compositionally biased region" description="Basic and acidic residues" evidence="1">
    <location>
        <begin position="1"/>
        <end position="13"/>
    </location>
</feature>
<dbReference type="AlphaFoldDB" id="A0A1H8S144"/>
<proteinExistence type="predicted"/>
<dbReference type="InterPro" id="IPR036388">
    <property type="entry name" value="WH-like_DNA-bd_sf"/>
</dbReference>
<name>A0A1H8S144_9ACTN</name>
<feature type="region of interest" description="Disordered" evidence="1">
    <location>
        <begin position="176"/>
        <end position="225"/>
    </location>
</feature>
<dbReference type="Proteomes" id="UP000198960">
    <property type="component" value="Unassembled WGS sequence"/>
</dbReference>
<dbReference type="RefSeq" id="WP_244524509.1">
    <property type="nucleotide sequence ID" value="NZ_FOEE01000003.1"/>
</dbReference>
<feature type="domain" description="ANTAR" evidence="2">
    <location>
        <begin position="96"/>
        <end position="157"/>
    </location>
</feature>
<protein>
    <submittedName>
        <fullName evidence="3">ANTAR domain-containing protein</fullName>
    </submittedName>
</protein>
<feature type="region of interest" description="Disordered" evidence="1">
    <location>
        <begin position="1"/>
        <end position="22"/>
    </location>
</feature>
<evidence type="ECO:0000313" key="3">
    <source>
        <dbReference type="EMBL" id="SEO72312.1"/>
    </source>
</evidence>
<dbReference type="InterPro" id="IPR011006">
    <property type="entry name" value="CheY-like_superfamily"/>
</dbReference>
<dbReference type="SMART" id="SM01012">
    <property type="entry name" value="ANTAR"/>
    <property type="match status" value="1"/>
</dbReference>
<dbReference type="Pfam" id="PF03861">
    <property type="entry name" value="ANTAR"/>
    <property type="match status" value="1"/>
</dbReference>
<dbReference type="InterPro" id="IPR005561">
    <property type="entry name" value="ANTAR"/>
</dbReference>
<reference evidence="4" key="1">
    <citation type="submission" date="2016-10" db="EMBL/GenBank/DDBJ databases">
        <authorList>
            <person name="Varghese N."/>
            <person name="Submissions S."/>
        </authorList>
    </citation>
    <scope>NUCLEOTIDE SEQUENCE [LARGE SCALE GENOMIC DNA]</scope>
    <source>
        <strain evidence="4">DSM 45413</strain>
    </source>
</reference>
<accession>A0A1H8S144</accession>